<dbReference type="EMBL" id="JASWHZ010000001">
    <property type="protein sequence ID" value="MDL2417816.1"/>
    <property type="molecule type" value="Genomic_DNA"/>
</dbReference>
<dbReference type="Proteomes" id="UP001229716">
    <property type="component" value="Unassembled WGS sequence"/>
</dbReference>
<sequence length="77" mass="9185">MHHPFLIAHSPYNYHMYTKMMIAPLYMQVSPVVVPLQLQYSHPPIASAQQYVYETAFYKHPYFKQFHNNVKAQVWEG</sequence>
<name>A0ABT7KUJ4_9BACI</name>
<evidence type="ECO:0000313" key="1">
    <source>
        <dbReference type="EMBL" id="MDL2417816.1"/>
    </source>
</evidence>
<gene>
    <name evidence="1" type="ORF">P6F46_10680</name>
</gene>
<reference evidence="1 2" key="1">
    <citation type="journal article" date="2023" name="Int. J. Mol. Sci.">
        <title>Pathogenicity and Genomic Characterization of a Novel Genospecies, Bacillus shihchuchen, of the Bacillus cereus Group Isolated from Chinese Softshell Turtle (Pelodiscus sinensis).</title>
        <authorList>
            <person name="Cheng L.W."/>
            <person name="Byadgi O.V."/>
            <person name="Tsai C.E."/>
            <person name="Wang P.C."/>
            <person name="Chen S.C."/>
        </authorList>
    </citation>
    <scope>NUCLEOTIDE SEQUENCE [LARGE SCALE GENOMIC DNA]</scope>
    <source>
        <strain evidence="1 2">QF108-045</strain>
    </source>
</reference>
<proteinExistence type="predicted"/>
<accession>A0ABT7KUJ4</accession>
<comment type="caution">
    <text evidence="1">The sequence shown here is derived from an EMBL/GenBank/DDBJ whole genome shotgun (WGS) entry which is preliminary data.</text>
</comment>
<keyword evidence="2" id="KW-1185">Reference proteome</keyword>
<protein>
    <submittedName>
        <fullName evidence="1">Uncharacterized protein</fullName>
    </submittedName>
</protein>
<evidence type="ECO:0000313" key="2">
    <source>
        <dbReference type="Proteomes" id="UP001229716"/>
    </source>
</evidence>
<organism evidence="1 2">
    <name type="scientific">Bacillus shihchuchen</name>
    <dbReference type="NCBI Taxonomy" id="3036942"/>
    <lineage>
        <taxon>Bacteria</taxon>
        <taxon>Bacillati</taxon>
        <taxon>Bacillota</taxon>
        <taxon>Bacilli</taxon>
        <taxon>Bacillales</taxon>
        <taxon>Bacillaceae</taxon>
        <taxon>Bacillus</taxon>
        <taxon>Bacillus cereus group</taxon>
    </lineage>
</organism>